<dbReference type="Proteomes" id="UP000190341">
    <property type="component" value="Unassembled WGS sequence"/>
</dbReference>
<keyword evidence="3" id="KW-1185">Reference proteome</keyword>
<dbReference type="EMBL" id="FUZV01000001">
    <property type="protein sequence ID" value="SKC56762.1"/>
    <property type="molecule type" value="Genomic_DNA"/>
</dbReference>
<keyword evidence="1" id="KW-1133">Transmembrane helix</keyword>
<gene>
    <name evidence="2" type="ORF">SAMN06296058_1216</name>
</gene>
<evidence type="ECO:0000313" key="3">
    <source>
        <dbReference type="Proteomes" id="UP000190341"/>
    </source>
</evidence>
<reference evidence="2 3" key="1">
    <citation type="submission" date="2017-02" db="EMBL/GenBank/DDBJ databases">
        <authorList>
            <person name="Peterson S.W."/>
        </authorList>
    </citation>
    <scope>NUCLEOTIDE SEQUENCE [LARGE SCALE GENOMIC DNA]</scope>
    <source>
        <strain evidence="2 3">P15</strain>
    </source>
</reference>
<feature type="transmembrane region" description="Helical" evidence="1">
    <location>
        <begin position="132"/>
        <end position="151"/>
    </location>
</feature>
<evidence type="ECO:0000256" key="1">
    <source>
        <dbReference type="SAM" id="Phobius"/>
    </source>
</evidence>
<feature type="transmembrane region" description="Helical" evidence="1">
    <location>
        <begin position="39"/>
        <end position="59"/>
    </location>
</feature>
<feature type="transmembrane region" description="Helical" evidence="1">
    <location>
        <begin position="94"/>
        <end position="112"/>
    </location>
</feature>
<dbReference type="STRING" id="428993.SAMN06296058_1216"/>
<dbReference type="AlphaFoldDB" id="A0A1T5JYZ2"/>
<organism evidence="2 3">
    <name type="scientific">Pseudoxanthomonas indica</name>
    <dbReference type="NCBI Taxonomy" id="428993"/>
    <lineage>
        <taxon>Bacteria</taxon>
        <taxon>Pseudomonadati</taxon>
        <taxon>Pseudomonadota</taxon>
        <taxon>Gammaproteobacteria</taxon>
        <taxon>Lysobacterales</taxon>
        <taxon>Lysobacteraceae</taxon>
        <taxon>Pseudoxanthomonas</taxon>
    </lineage>
</organism>
<name>A0A1T5JYZ2_9GAMM</name>
<dbReference type="RefSeq" id="WP_079723535.1">
    <property type="nucleotide sequence ID" value="NZ_BMCL01000002.1"/>
</dbReference>
<evidence type="ECO:0000313" key="2">
    <source>
        <dbReference type="EMBL" id="SKC56762.1"/>
    </source>
</evidence>
<keyword evidence="1" id="KW-0472">Membrane</keyword>
<feature type="transmembrane region" description="Helical" evidence="1">
    <location>
        <begin position="6"/>
        <end position="27"/>
    </location>
</feature>
<protein>
    <submittedName>
        <fullName evidence="2">Uncharacterized membrane protein</fullName>
    </submittedName>
</protein>
<proteinExistence type="predicted"/>
<accession>A0A1T5JYZ2</accession>
<keyword evidence="1" id="KW-0812">Transmembrane</keyword>
<feature type="transmembrane region" description="Helical" evidence="1">
    <location>
        <begin position="65"/>
        <end position="82"/>
    </location>
</feature>
<sequence length="169" mass="18388">MLGITPFGMFHTLVSLVSLFAGLYGLLRFGDIRYARGSGKTYVLATIVTCVTGLFIFRHGGFNEAHVLSILTLIVLAIGWKADRGAADRGGRRTIAALCFTLTVFFHFIPGFNETLVRIPVGEPFINGPRDPKLLVLVGGTFVVFAIFGVFQARRLLRRGDAVGMAPAR</sequence>